<evidence type="ECO:0000313" key="1">
    <source>
        <dbReference type="EMBL" id="MCK7613110.1"/>
    </source>
</evidence>
<dbReference type="EMBL" id="JALNMJ010000008">
    <property type="protein sequence ID" value="MCK7613110.1"/>
    <property type="molecule type" value="Genomic_DNA"/>
</dbReference>
<reference evidence="1" key="1">
    <citation type="submission" date="2022-04" db="EMBL/GenBank/DDBJ databases">
        <title>Roseibium sp. CAU 1639 isolated from mud.</title>
        <authorList>
            <person name="Kim W."/>
        </authorList>
    </citation>
    <scope>NUCLEOTIDE SEQUENCE</scope>
    <source>
        <strain evidence="1">CAU 1639</strain>
    </source>
</reference>
<proteinExistence type="predicted"/>
<organism evidence="1 2">
    <name type="scientific">Roseibium sediminicola</name>
    <dbReference type="NCBI Taxonomy" id="2933272"/>
    <lineage>
        <taxon>Bacteria</taxon>
        <taxon>Pseudomonadati</taxon>
        <taxon>Pseudomonadota</taxon>
        <taxon>Alphaproteobacteria</taxon>
        <taxon>Hyphomicrobiales</taxon>
        <taxon>Stappiaceae</taxon>
        <taxon>Roseibium</taxon>
    </lineage>
</organism>
<name>A0ABT0GV57_9HYPH</name>
<keyword evidence="2" id="KW-1185">Reference proteome</keyword>
<comment type="caution">
    <text evidence="1">The sequence shown here is derived from an EMBL/GenBank/DDBJ whole genome shotgun (WGS) entry which is preliminary data.</text>
</comment>
<dbReference type="RefSeq" id="WP_248154950.1">
    <property type="nucleotide sequence ID" value="NZ_JALNMJ010000008.1"/>
</dbReference>
<gene>
    <name evidence="1" type="ORF">M0H32_13115</name>
</gene>
<sequence length="96" mass="10906">MVAQQQETGVRISGDVFSWLKSHAGFGSSFYHLVFVEIRAADNVQAVRFTSIGNRNQEPIHPPALEWEQFFRSGKKDRRRQAGIFAKGGTTLYTLY</sequence>
<evidence type="ECO:0000313" key="2">
    <source>
        <dbReference type="Proteomes" id="UP001431221"/>
    </source>
</evidence>
<accession>A0ABT0GV57</accession>
<dbReference type="Proteomes" id="UP001431221">
    <property type="component" value="Unassembled WGS sequence"/>
</dbReference>
<protein>
    <submittedName>
        <fullName evidence="1">Uncharacterized protein</fullName>
    </submittedName>
</protein>